<proteinExistence type="predicted"/>
<accession>A0ABT9FEF3</accession>
<dbReference type="Gene3D" id="3.90.1200.10">
    <property type="match status" value="1"/>
</dbReference>
<dbReference type="Pfam" id="PF01636">
    <property type="entry name" value="APH"/>
    <property type="match status" value="1"/>
</dbReference>
<comment type="caution">
    <text evidence="2">The sequence shown here is derived from an EMBL/GenBank/DDBJ whole genome shotgun (WGS) entry which is preliminary data.</text>
</comment>
<dbReference type="EMBL" id="JAUYVT010000009">
    <property type="protein sequence ID" value="MDP2565164.1"/>
    <property type="molecule type" value="Genomic_DNA"/>
</dbReference>
<dbReference type="Proteomes" id="UP001177212">
    <property type="component" value="Unassembled WGS sequence"/>
</dbReference>
<evidence type="ECO:0000313" key="2">
    <source>
        <dbReference type="EMBL" id="MDP2565164.1"/>
    </source>
</evidence>
<dbReference type="RefSeq" id="WP_305472169.1">
    <property type="nucleotide sequence ID" value="NZ_JAUYVT010000009.1"/>
</dbReference>
<dbReference type="InterPro" id="IPR002575">
    <property type="entry name" value="Aminoglycoside_PTrfase"/>
</dbReference>
<protein>
    <submittedName>
        <fullName evidence="2">Phosphotransferase</fullName>
    </submittedName>
</protein>
<sequence length="333" mass="38600">MTRFDNLQHFITTYFGKQPDTLEAITGDASFRRYFRLTINNQHFIVMDSDPQKVNNAPYLSLNQVFTDQGFLLPHIIKSDEQQGFFILTDLGSTHLADMFNDANRTDYYTQLISLSAKWAQTPEASDMLAYGKDFIALELSIFSQWLVKEFIAESVDTNQLKMWESSCDLLIQTMLEQPTVTVHRDYHSRNIMHSDSQWAIIDYQDTVRGPLCYDLVSLLRDCYFKLPNNELAQLLAFGYNEFKREGLVSNTSFEEFKVWFDLTGLQRHLKAAGIFCRLYLRDGKAGYLANILPTLEYIVDVAERYPELNALSDWVKNTIVPKVTKRLEQVNL</sequence>
<evidence type="ECO:0000313" key="3">
    <source>
        <dbReference type="Proteomes" id="UP001177212"/>
    </source>
</evidence>
<keyword evidence="3" id="KW-1185">Reference proteome</keyword>
<evidence type="ECO:0000259" key="1">
    <source>
        <dbReference type="Pfam" id="PF01636"/>
    </source>
</evidence>
<dbReference type="SUPFAM" id="SSF56112">
    <property type="entry name" value="Protein kinase-like (PK-like)"/>
    <property type="match status" value="1"/>
</dbReference>
<gene>
    <name evidence="2" type="ORF">Q8W34_11030</name>
</gene>
<name>A0ABT9FEF3_9GAMM</name>
<dbReference type="Gene3D" id="3.30.200.20">
    <property type="entry name" value="Phosphorylase Kinase, domain 1"/>
    <property type="match status" value="1"/>
</dbReference>
<reference evidence="2" key="1">
    <citation type="submission" date="2023-07" db="EMBL/GenBank/DDBJ databases">
        <title>Genome content predicts the carbon catabolic preferences of heterotrophic bacteria.</title>
        <authorList>
            <person name="Gralka M."/>
        </authorList>
    </citation>
    <scope>NUCLEOTIDE SEQUENCE</scope>
    <source>
        <strain evidence="2">4G09</strain>
    </source>
</reference>
<organism evidence="2 3">
    <name type="scientific">Pseudoalteromonas marina</name>
    <dbReference type="NCBI Taxonomy" id="267375"/>
    <lineage>
        <taxon>Bacteria</taxon>
        <taxon>Pseudomonadati</taxon>
        <taxon>Pseudomonadota</taxon>
        <taxon>Gammaproteobacteria</taxon>
        <taxon>Alteromonadales</taxon>
        <taxon>Pseudoalteromonadaceae</taxon>
        <taxon>Pseudoalteromonas</taxon>
    </lineage>
</organism>
<feature type="domain" description="Aminoglycoside phosphotransferase" evidence="1">
    <location>
        <begin position="21"/>
        <end position="237"/>
    </location>
</feature>
<dbReference type="InterPro" id="IPR011009">
    <property type="entry name" value="Kinase-like_dom_sf"/>
</dbReference>